<evidence type="ECO:0000259" key="8">
    <source>
        <dbReference type="PROSITE" id="PS50089"/>
    </source>
</evidence>
<dbReference type="SMART" id="SM00668">
    <property type="entry name" value="CTLH"/>
    <property type="match status" value="1"/>
</dbReference>
<keyword evidence="12" id="KW-1185">Reference proteome</keyword>
<dbReference type="Gene3D" id="3.30.40.10">
    <property type="entry name" value="Zinc/RING finger domain, C3HC4 (zinc finger)"/>
    <property type="match status" value="1"/>
</dbReference>
<sequence length="389" mass="43999">MELSSARDAFDRVAKKQKLSSSKSQEVIDQVSHEIELALEKIQSVDHLIPPDDQKAILRQLKHKLDTMSPLIQLEGPHKDVNGTLAKYPKLLDKSLNAGISKAYRSVDFDFHIVNQIIACHFYRQGLFDLGDCLIREAGKPEAISLKSQFMELGKILDAIKARNIEPALIWVSKNLEKLRQFGSKLDLKLHSMQFMEILKGGGRVDTLNALNYAKTHLSPLSGVYMKEFQKITVCLLWSGKLERYPYSELLGLTHWEGLGDELSRDFHKLLGQSYNRDPLCVTIAAGIEGLPTLLKLANVMSAKKQEWQALKQLPVPVDLPEEFQFHSIFVCPVSRDQSSEENPPMLMPCMHVLCKQSIMKLSKSSSRSFKCPNCPAEASFEQCKQLFF</sequence>
<dbReference type="SMART" id="SM00757">
    <property type="entry name" value="CRA"/>
    <property type="match status" value="1"/>
</dbReference>
<dbReference type="GO" id="GO:0061630">
    <property type="term" value="F:ubiquitin protein ligase activity"/>
    <property type="evidence" value="ECO:0007669"/>
    <property type="project" value="InterPro"/>
</dbReference>
<dbReference type="GO" id="GO:0005634">
    <property type="term" value="C:nucleus"/>
    <property type="evidence" value="ECO:0007669"/>
    <property type="project" value="TreeGrafter"/>
</dbReference>
<dbReference type="PROSITE" id="PS51867">
    <property type="entry name" value="ZF_RING_GID"/>
    <property type="match status" value="1"/>
</dbReference>
<accession>A0AAV0MQY6</accession>
<feature type="domain" description="RING-Gid-type" evidence="10">
    <location>
        <begin position="332"/>
        <end position="375"/>
    </location>
</feature>
<dbReference type="InterPro" id="IPR045098">
    <property type="entry name" value="Fyv10_fam"/>
</dbReference>
<protein>
    <submittedName>
        <fullName evidence="11">Uncharacterized protein</fullName>
    </submittedName>
</protein>
<dbReference type="Proteomes" id="UP001154282">
    <property type="component" value="Unassembled WGS sequence"/>
</dbReference>
<dbReference type="FunFam" id="3.30.40.10:FF:000143">
    <property type="entry name" value="Regulator of gluconeogenesis Rmd5"/>
    <property type="match status" value="1"/>
</dbReference>
<evidence type="ECO:0000256" key="2">
    <source>
        <dbReference type="ARBA" id="ARBA00022490"/>
    </source>
</evidence>
<dbReference type="PANTHER" id="PTHR12170:SF3">
    <property type="entry name" value="GH10162P"/>
    <property type="match status" value="1"/>
</dbReference>
<evidence type="ECO:0000256" key="7">
    <source>
        <dbReference type="PROSITE-ProRule" id="PRU01215"/>
    </source>
</evidence>
<organism evidence="11 12">
    <name type="scientific">Linum tenue</name>
    <dbReference type="NCBI Taxonomy" id="586396"/>
    <lineage>
        <taxon>Eukaryota</taxon>
        <taxon>Viridiplantae</taxon>
        <taxon>Streptophyta</taxon>
        <taxon>Embryophyta</taxon>
        <taxon>Tracheophyta</taxon>
        <taxon>Spermatophyta</taxon>
        <taxon>Magnoliopsida</taxon>
        <taxon>eudicotyledons</taxon>
        <taxon>Gunneridae</taxon>
        <taxon>Pentapetalae</taxon>
        <taxon>rosids</taxon>
        <taxon>fabids</taxon>
        <taxon>Malpighiales</taxon>
        <taxon>Linaceae</taxon>
        <taxon>Linum</taxon>
    </lineage>
</organism>
<dbReference type="InterPro" id="IPR024964">
    <property type="entry name" value="CTLH/CRA"/>
</dbReference>
<evidence type="ECO:0000313" key="12">
    <source>
        <dbReference type="Proteomes" id="UP001154282"/>
    </source>
</evidence>
<dbReference type="SMART" id="SM00184">
    <property type="entry name" value="RING"/>
    <property type="match status" value="1"/>
</dbReference>
<dbReference type="InterPro" id="IPR044063">
    <property type="entry name" value="ZF_RING_GID"/>
</dbReference>
<keyword evidence="4 6" id="KW-0863">Zinc-finger</keyword>
<dbReference type="InterPro" id="IPR027370">
    <property type="entry name" value="Znf-RING_euk"/>
</dbReference>
<evidence type="ECO:0000259" key="10">
    <source>
        <dbReference type="PROSITE" id="PS51867"/>
    </source>
</evidence>
<dbReference type="Pfam" id="PF13445">
    <property type="entry name" value="zf-RING_UBOX"/>
    <property type="match status" value="1"/>
</dbReference>
<dbReference type="InterPro" id="IPR037683">
    <property type="entry name" value="Rmd5_dRing"/>
</dbReference>
<dbReference type="GO" id="GO:0034657">
    <property type="term" value="C:GID complex"/>
    <property type="evidence" value="ECO:0007669"/>
    <property type="project" value="TreeGrafter"/>
</dbReference>
<evidence type="ECO:0000313" key="11">
    <source>
        <dbReference type="EMBL" id="CAI0448717.1"/>
    </source>
</evidence>
<evidence type="ECO:0000256" key="5">
    <source>
        <dbReference type="ARBA" id="ARBA00022833"/>
    </source>
</evidence>
<gene>
    <name evidence="11" type="ORF">LITE_LOCUS29912</name>
</gene>
<dbReference type="Pfam" id="PF10607">
    <property type="entry name" value="CTLH"/>
    <property type="match status" value="1"/>
</dbReference>
<dbReference type="GO" id="GO:0008270">
    <property type="term" value="F:zinc ion binding"/>
    <property type="evidence" value="ECO:0007669"/>
    <property type="project" value="UniProtKB-KW"/>
</dbReference>
<dbReference type="InterPro" id="IPR013144">
    <property type="entry name" value="CRA_dom"/>
</dbReference>
<dbReference type="InterPro" id="IPR013083">
    <property type="entry name" value="Znf_RING/FYVE/PHD"/>
</dbReference>
<dbReference type="CDD" id="cd16652">
    <property type="entry name" value="dRING_Rmd5p-like"/>
    <property type="match status" value="1"/>
</dbReference>
<dbReference type="InterPro" id="IPR001841">
    <property type="entry name" value="Znf_RING"/>
</dbReference>
<feature type="domain" description="CTLH" evidence="9">
    <location>
        <begin position="149"/>
        <end position="206"/>
    </location>
</feature>
<dbReference type="PROSITE" id="PS50897">
    <property type="entry name" value="CTLH"/>
    <property type="match status" value="1"/>
</dbReference>
<feature type="domain" description="RING-type" evidence="8">
    <location>
        <begin position="332"/>
        <end position="375"/>
    </location>
</feature>
<evidence type="ECO:0000256" key="1">
    <source>
        <dbReference type="ARBA" id="ARBA00004496"/>
    </source>
</evidence>
<reference evidence="11" key="1">
    <citation type="submission" date="2022-08" db="EMBL/GenBank/DDBJ databases">
        <authorList>
            <person name="Gutierrez-Valencia J."/>
        </authorList>
    </citation>
    <scope>NUCLEOTIDE SEQUENCE</scope>
</reference>
<dbReference type="AlphaFoldDB" id="A0AAV0MQY6"/>
<dbReference type="SUPFAM" id="SSF57850">
    <property type="entry name" value="RING/U-box"/>
    <property type="match status" value="1"/>
</dbReference>
<evidence type="ECO:0000256" key="6">
    <source>
        <dbReference type="PROSITE-ProRule" id="PRU00175"/>
    </source>
</evidence>
<dbReference type="InterPro" id="IPR006595">
    <property type="entry name" value="CTLH_C"/>
</dbReference>
<dbReference type="GO" id="GO:0005737">
    <property type="term" value="C:cytoplasm"/>
    <property type="evidence" value="ECO:0007669"/>
    <property type="project" value="UniProtKB-SubCell"/>
</dbReference>
<keyword evidence="5" id="KW-0862">Zinc</keyword>
<feature type="zinc finger region" description="RING-Gid-type" evidence="7">
    <location>
        <begin position="332"/>
        <end position="375"/>
    </location>
</feature>
<keyword evidence="2" id="KW-0963">Cytoplasm</keyword>
<dbReference type="PROSITE" id="PS50089">
    <property type="entry name" value="ZF_RING_2"/>
    <property type="match status" value="1"/>
</dbReference>
<proteinExistence type="predicted"/>
<dbReference type="EMBL" id="CAMGYJ010000007">
    <property type="protein sequence ID" value="CAI0448717.1"/>
    <property type="molecule type" value="Genomic_DNA"/>
</dbReference>
<evidence type="ECO:0000256" key="3">
    <source>
        <dbReference type="ARBA" id="ARBA00022723"/>
    </source>
</evidence>
<comment type="subcellular location">
    <subcellularLocation>
        <location evidence="1">Cytoplasm</location>
    </subcellularLocation>
</comment>
<keyword evidence="3" id="KW-0479">Metal-binding</keyword>
<dbReference type="PANTHER" id="PTHR12170">
    <property type="entry name" value="MACROPHAGE ERYTHROBLAST ATTACHER-RELATED"/>
    <property type="match status" value="1"/>
</dbReference>
<evidence type="ECO:0000259" key="9">
    <source>
        <dbReference type="PROSITE" id="PS50897"/>
    </source>
</evidence>
<dbReference type="GO" id="GO:0043161">
    <property type="term" value="P:proteasome-mediated ubiquitin-dependent protein catabolic process"/>
    <property type="evidence" value="ECO:0007669"/>
    <property type="project" value="InterPro"/>
</dbReference>
<evidence type="ECO:0000256" key="4">
    <source>
        <dbReference type="ARBA" id="ARBA00022771"/>
    </source>
</evidence>
<name>A0AAV0MQY6_9ROSI</name>
<comment type="caution">
    <text evidence="11">The sequence shown here is derived from an EMBL/GenBank/DDBJ whole genome shotgun (WGS) entry which is preliminary data.</text>
</comment>